<evidence type="ECO:0000256" key="1">
    <source>
        <dbReference type="ARBA" id="ARBA00023015"/>
    </source>
</evidence>
<dbReference type="PROSITE" id="PS50977">
    <property type="entry name" value="HTH_TETR_2"/>
    <property type="match status" value="1"/>
</dbReference>
<dbReference type="InterPro" id="IPR009057">
    <property type="entry name" value="Homeodomain-like_sf"/>
</dbReference>
<protein>
    <submittedName>
        <fullName evidence="6">TetR family transcriptional regulator</fullName>
    </submittedName>
</protein>
<name>A0A6N9UDW7_9ACTN</name>
<evidence type="ECO:0000313" key="7">
    <source>
        <dbReference type="Proteomes" id="UP000469545"/>
    </source>
</evidence>
<dbReference type="Gene3D" id="1.10.357.10">
    <property type="entry name" value="Tetracycline Repressor, domain 2"/>
    <property type="match status" value="1"/>
</dbReference>
<feature type="DNA-binding region" description="H-T-H motif" evidence="4">
    <location>
        <begin position="39"/>
        <end position="58"/>
    </location>
</feature>
<accession>A0A6N9UDW7</accession>
<dbReference type="EMBL" id="JAAGMB010000120">
    <property type="protein sequence ID" value="NEB15968.1"/>
    <property type="molecule type" value="Genomic_DNA"/>
</dbReference>
<reference evidence="6 7" key="1">
    <citation type="submission" date="2020-01" db="EMBL/GenBank/DDBJ databases">
        <title>Insect and environment-associated Actinomycetes.</title>
        <authorList>
            <person name="Currrie C."/>
            <person name="Chevrette M."/>
            <person name="Carlson C."/>
            <person name="Stubbendieck R."/>
            <person name="Wendt-Pienkowski E."/>
        </authorList>
    </citation>
    <scope>NUCLEOTIDE SEQUENCE [LARGE SCALE GENOMIC DNA]</scope>
    <source>
        <strain evidence="6 7">SID14172</strain>
    </source>
</reference>
<dbReference type="PANTHER" id="PTHR47506">
    <property type="entry name" value="TRANSCRIPTIONAL REGULATORY PROTEIN"/>
    <property type="match status" value="1"/>
</dbReference>
<dbReference type="Pfam" id="PF00440">
    <property type="entry name" value="TetR_N"/>
    <property type="match status" value="1"/>
</dbReference>
<evidence type="ECO:0000313" key="6">
    <source>
        <dbReference type="EMBL" id="NEB15968.1"/>
    </source>
</evidence>
<dbReference type="Proteomes" id="UP000469545">
    <property type="component" value="Unassembled WGS sequence"/>
</dbReference>
<dbReference type="InterPro" id="IPR001647">
    <property type="entry name" value="HTH_TetR"/>
</dbReference>
<dbReference type="PANTHER" id="PTHR47506:SF1">
    <property type="entry name" value="HTH-TYPE TRANSCRIPTIONAL REGULATOR YJDC"/>
    <property type="match status" value="1"/>
</dbReference>
<keyword evidence="3" id="KW-0804">Transcription</keyword>
<comment type="caution">
    <text evidence="6">The sequence shown here is derived from an EMBL/GenBank/DDBJ whole genome shotgun (WGS) entry which is preliminary data.</text>
</comment>
<organism evidence="6 7">
    <name type="scientific">Streptomyces coelicoflavus</name>
    <dbReference type="NCBI Taxonomy" id="285562"/>
    <lineage>
        <taxon>Bacteria</taxon>
        <taxon>Bacillati</taxon>
        <taxon>Actinomycetota</taxon>
        <taxon>Actinomycetes</taxon>
        <taxon>Kitasatosporales</taxon>
        <taxon>Streptomycetaceae</taxon>
        <taxon>Streptomyces</taxon>
    </lineage>
</organism>
<evidence type="ECO:0000256" key="3">
    <source>
        <dbReference type="ARBA" id="ARBA00023163"/>
    </source>
</evidence>
<dbReference type="SUPFAM" id="SSF46689">
    <property type="entry name" value="Homeodomain-like"/>
    <property type="match status" value="1"/>
</dbReference>
<dbReference type="AlphaFoldDB" id="A0A6N9UDW7"/>
<gene>
    <name evidence="6" type="ORF">G3I46_05480</name>
</gene>
<feature type="domain" description="HTH tetR-type" evidence="5">
    <location>
        <begin position="16"/>
        <end position="76"/>
    </location>
</feature>
<proteinExistence type="predicted"/>
<sequence length="190" mass="20679">MNSPDAGHPPSTVADTGRRTMVLDSAMVTFARFGYRKTSMEEVARAADISRPGLYFLFSSKESLFRAAVTQALERDITAVGHVLADTGRPLAERLLDAFDQWAGRYIGPLTRDVAVVIEDNPGLLGEIIATTPQRFEQLITDAIAVEAGQAAARRVAQTMISASTGLKHQAASREFYLARLEVAIDLLTR</sequence>
<evidence type="ECO:0000256" key="4">
    <source>
        <dbReference type="PROSITE-ProRule" id="PRU00335"/>
    </source>
</evidence>
<evidence type="ECO:0000259" key="5">
    <source>
        <dbReference type="PROSITE" id="PS50977"/>
    </source>
</evidence>
<dbReference type="GO" id="GO:0003677">
    <property type="term" value="F:DNA binding"/>
    <property type="evidence" value="ECO:0007669"/>
    <property type="project" value="UniProtKB-UniRule"/>
</dbReference>
<dbReference type="PRINTS" id="PR00455">
    <property type="entry name" value="HTHTETR"/>
</dbReference>
<evidence type="ECO:0000256" key="2">
    <source>
        <dbReference type="ARBA" id="ARBA00023125"/>
    </source>
</evidence>
<keyword evidence="1" id="KW-0805">Transcription regulation</keyword>
<keyword evidence="7" id="KW-1185">Reference proteome</keyword>
<keyword evidence="2 4" id="KW-0238">DNA-binding</keyword>
<dbReference type="RefSeq" id="WP_164139116.1">
    <property type="nucleotide sequence ID" value="NZ_JAAGMB010000120.1"/>
</dbReference>